<dbReference type="GO" id="GO:0022857">
    <property type="term" value="F:transmembrane transporter activity"/>
    <property type="evidence" value="ECO:0007669"/>
    <property type="project" value="InterPro"/>
</dbReference>
<proteinExistence type="predicted"/>
<dbReference type="PROSITE" id="PS50850">
    <property type="entry name" value="MFS"/>
    <property type="match status" value="1"/>
</dbReference>
<evidence type="ECO:0000256" key="6">
    <source>
        <dbReference type="ARBA" id="ARBA00023136"/>
    </source>
</evidence>
<evidence type="ECO:0000313" key="10">
    <source>
        <dbReference type="Proteomes" id="UP000255326"/>
    </source>
</evidence>
<comment type="subcellular location">
    <subcellularLocation>
        <location evidence="1">Cell membrane</location>
        <topology evidence="1">Multi-pass membrane protein</topology>
    </subcellularLocation>
</comment>
<feature type="transmembrane region" description="Helical" evidence="7">
    <location>
        <begin position="376"/>
        <end position="400"/>
    </location>
</feature>
<keyword evidence="5 7" id="KW-1133">Transmembrane helix</keyword>
<name>A0A370G2H1_9BACI</name>
<feature type="transmembrane region" description="Helical" evidence="7">
    <location>
        <begin position="258"/>
        <end position="276"/>
    </location>
</feature>
<dbReference type="RefSeq" id="WP_114747019.1">
    <property type="nucleotide sequence ID" value="NZ_QQAY01000019.1"/>
</dbReference>
<dbReference type="PANTHER" id="PTHR43266">
    <property type="entry name" value="MACROLIDE-EFFLUX PROTEIN"/>
    <property type="match status" value="1"/>
</dbReference>
<evidence type="ECO:0000256" key="7">
    <source>
        <dbReference type="SAM" id="Phobius"/>
    </source>
</evidence>
<dbReference type="EMBL" id="QQAY01000019">
    <property type="protein sequence ID" value="RDI38008.1"/>
    <property type="molecule type" value="Genomic_DNA"/>
</dbReference>
<protein>
    <submittedName>
        <fullName evidence="9">MFS-type transporter involved in bile tolerance (Atg22 family)</fullName>
    </submittedName>
</protein>
<feature type="transmembrane region" description="Helical" evidence="7">
    <location>
        <begin position="351"/>
        <end position="370"/>
    </location>
</feature>
<evidence type="ECO:0000256" key="2">
    <source>
        <dbReference type="ARBA" id="ARBA00022448"/>
    </source>
</evidence>
<keyword evidence="4 7" id="KW-0812">Transmembrane</keyword>
<dbReference type="GO" id="GO:0005886">
    <property type="term" value="C:plasma membrane"/>
    <property type="evidence" value="ECO:0007669"/>
    <property type="project" value="UniProtKB-SubCell"/>
</dbReference>
<dbReference type="SUPFAM" id="SSF103473">
    <property type="entry name" value="MFS general substrate transporter"/>
    <property type="match status" value="1"/>
</dbReference>
<feature type="transmembrane region" description="Helical" evidence="7">
    <location>
        <begin position="314"/>
        <end position="339"/>
    </location>
</feature>
<feature type="domain" description="Major facilitator superfamily (MFS) profile" evidence="8">
    <location>
        <begin position="10"/>
        <end position="405"/>
    </location>
</feature>
<feature type="transmembrane region" description="Helical" evidence="7">
    <location>
        <begin position="12"/>
        <end position="37"/>
    </location>
</feature>
<keyword evidence="3" id="KW-1003">Cell membrane</keyword>
<dbReference type="InterPro" id="IPR020846">
    <property type="entry name" value="MFS_dom"/>
</dbReference>
<dbReference type="InterPro" id="IPR011701">
    <property type="entry name" value="MFS"/>
</dbReference>
<dbReference type="InterPro" id="IPR001958">
    <property type="entry name" value="Tet-R_TetA/multi-R_MdtG-like"/>
</dbReference>
<keyword evidence="2" id="KW-0813">Transport</keyword>
<evidence type="ECO:0000259" key="8">
    <source>
        <dbReference type="PROSITE" id="PS50850"/>
    </source>
</evidence>
<dbReference type="PRINTS" id="PR01035">
    <property type="entry name" value="TCRTETA"/>
</dbReference>
<evidence type="ECO:0000256" key="5">
    <source>
        <dbReference type="ARBA" id="ARBA00022989"/>
    </source>
</evidence>
<dbReference type="OrthoDB" id="9775268at2"/>
<evidence type="ECO:0000256" key="3">
    <source>
        <dbReference type="ARBA" id="ARBA00022475"/>
    </source>
</evidence>
<dbReference type="Proteomes" id="UP000255326">
    <property type="component" value="Unassembled WGS sequence"/>
</dbReference>
<evidence type="ECO:0000313" key="9">
    <source>
        <dbReference type="EMBL" id="RDI38008.1"/>
    </source>
</evidence>
<dbReference type="AlphaFoldDB" id="A0A370G2H1"/>
<feature type="transmembrane region" description="Helical" evidence="7">
    <location>
        <begin position="89"/>
        <end position="115"/>
    </location>
</feature>
<dbReference type="Gene3D" id="1.20.1250.20">
    <property type="entry name" value="MFS general substrate transporter like domains"/>
    <property type="match status" value="1"/>
</dbReference>
<evidence type="ECO:0000256" key="1">
    <source>
        <dbReference type="ARBA" id="ARBA00004651"/>
    </source>
</evidence>
<keyword evidence="6 7" id="KW-0472">Membrane</keyword>
<comment type="caution">
    <text evidence="9">The sequence shown here is derived from an EMBL/GenBank/DDBJ whole genome shotgun (WGS) entry which is preliminary data.</text>
</comment>
<keyword evidence="10" id="KW-1185">Reference proteome</keyword>
<feature type="transmembrane region" description="Helical" evidence="7">
    <location>
        <begin position="285"/>
        <end position="308"/>
    </location>
</feature>
<organism evidence="9 10">
    <name type="scientific">Falsibacillus pallidus</name>
    <dbReference type="NCBI Taxonomy" id="493781"/>
    <lineage>
        <taxon>Bacteria</taxon>
        <taxon>Bacillati</taxon>
        <taxon>Bacillota</taxon>
        <taxon>Bacilli</taxon>
        <taxon>Bacillales</taxon>
        <taxon>Bacillaceae</taxon>
        <taxon>Falsibacillus</taxon>
    </lineage>
</organism>
<gene>
    <name evidence="9" type="ORF">DFR59_11920</name>
</gene>
<dbReference type="CDD" id="cd06173">
    <property type="entry name" value="MFS_MefA_like"/>
    <property type="match status" value="1"/>
</dbReference>
<dbReference type="InterPro" id="IPR036259">
    <property type="entry name" value="MFS_trans_sf"/>
</dbReference>
<accession>A0A370G2H1</accession>
<feature type="transmembrane region" description="Helical" evidence="7">
    <location>
        <begin position="221"/>
        <end position="238"/>
    </location>
</feature>
<feature type="transmembrane region" description="Helical" evidence="7">
    <location>
        <begin position="166"/>
        <end position="184"/>
    </location>
</feature>
<sequence>MSPSLRQNKGFMTLMAAQVISNLGDWLSIVAIITLVGLKWEATPMNMSLVILSLAVPMAVLGPITGTIADRFERKRLMIASDIIRGCVFLLMTLATNVWMVYGLLFLTGIFSSFFNPAKNGKLKEMVKDETIKEAMSITSMIESATKIAGPMVSGILVSAMGAPHVFFINAATFFISALLIFFLPKTVKAVVTANENGKKDGSSFKEDIKVGISFIRKSRFLMYGLFLLGFSLLILQMSDSQIIILLRNLTNVSPDLFGYAVACSGIGMLLTGFFLSKKSVYNEFVYMCFGVLGIGLGFGSMAVLTNYDTPMSLMWGPILGLFVGVAAGLVFIPFQAAAQEKTPVHMTGRVFGVISSTTQTATIIGPLAGGGLATIIGIIPSFLITSSLLIILFIISIIVRKNVEEGETIVAESQSSTQTAAPR</sequence>
<feature type="transmembrane region" description="Helical" evidence="7">
    <location>
        <begin position="49"/>
        <end position="69"/>
    </location>
</feature>
<dbReference type="Pfam" id="PF07690">
    <property type="entry name" value="MFS_1"/>
    <property type="match status" value="1"/>
</dbReference>
<evidence type="ECO:0000256" key="4">
    <source>
        <dbReference type="ARBA" id="ARBA00022692"/>
    </source>
</evidence>
<dbReference type="PANTHER" id="PTHR43266:SF2">
    <property type="entry name" value="MAJOR FACILITATOR SUPERFAMILY (MFS) PROFILE DOMAIN-CONTAINING PROTEIN"/>
    <property type="match status" value="1"/>
</dbReference>
<reference evidence="9 10" key="1">
    <citation type="submission" date="2018-07" db="EMBL/GenBank/DDBJ databases">
        <title>Genomic Encyclopedia of Type Strains, Phase IV (KMG-IV): sequencing the most valuable type-strain genomes for metagenomic binning, comparative biology and taxonomic classification.</title>
        <authorList>
            <person name="Goeker M."/>
        </authorList>
    </citation>
    <scope>NUCLEOTIDE SEQUENCE [LARGE SCALE GENOMIC DNA]</scope>
    <source>
        <strain evidence="9 10">DSM 25281</strain>
    </source>
</reference>